<keyword evidence="3" id="KW-1133">Transmembrane helix</keyword>
<dbReference type="InterPro" id="IPR038763">
    <property type="entry name" value="DHH_sf"/>
</dbReference>
<dbReference type="GO" id="GO:0016787">
    <property type="term" value="F:hydrolase activity"/>
    <property type="evidence" value="ECO:0007669"/>
    <property type="project" value="UniProtKB-UniRule"/>
</dbReference>
<feature type="binding site" evidence="2">
    <location>
        <position position="515"/>
    </location>
    <ligand>
        <name>Mn(2+)</name>
        <dbReference type="ChEBI" id="CHEBI:29035"/>
        <label>2</label>
    </ligand>
</feature>
<feature type="binding site" evidence="2">
    <location>
        <position position="367"/>
    </location>
    <ligand>
        <name>Mn(2+)</name>
        <dbReference type="ChEBI" id="CHEBI:29035"/>
        <label>1</label>
    </ligand>
</feature>
<dbReference type="Pfam" id="PF24898">
    <property type="entry name" value="GGDEF_GdpP"/>
    <property type="match status" value="1"/>
</dbReference>
<evidence type="ECO:0000313" key="6">
    <source>
        <dbReference type="EMBL" id="EFM63940.1"/>
    </source>
</evidence>
<dbReference type="Pfam" id="PF01368">
    <property type="entry name" value="DHH"/>
    <property type="match status" value="1"/>
</dbReference>
<keyword evidence="1" id="KW-1003">Cell membrane</keyword>
<dbReference type="Gene3D" id="3.10.310.30">
    <property type="match status" value="1"/>
</dbReference>
<dbReference type="STRING" id="596315.HMPREF0634_1202"/>
<comment type="function">
    <text evidence="1">Has phosphodiesterase (PDE) activity against cyclic-di-AMP (c-di-AMP).</text>
</comment>
<evidence type="ECO:0000256" key="1">
    <source>
        <dbReference type="PIRNR" id="PIRNR026583"/>
    </source>
</evidence>
<gene>
    <name evidence="6" type="ORF">HMPREF0634_1202</name>
</gene>
<feature type="binding site" evidence="2">
    <location>
        <position position="436"/>
    </location>
    <ligand>
        <name>Mn(2+)</name>
        <dbReference type="ChEBI" id="CHEBI:29035"/>
        <label>2</label>
    </ligand>
</feature>
<keyword evidence="2" id="KW-0464">Manganese</keyword>
<dbReference type="InterPro" id="IPR003156">
    <property type="entry name" value="DHHA1_dom"/>
</dbReference>
<dbReference type="GeneID" id="84801463"/>
<keyword evidence="3" id="KW-0812">Transmembrane</keyword>
<evidence type="ECO:0000259" key="5">
    <source>
        <dbReference type="Pfam" id="PF02272"/>
    </source>
</evidence>
<evidence type="ECO:0000259" key="4">
    <source>
        <dbReference type="Pfam" id="PF01368"/>
    </source>
</evidence>
<protein>
    <recommendedName>
        <fullName evidence="1">Cyclic-di-AMP phosphodiesterase</fullName>
        <ecNumber evidence="1">3.1.4.-</ecNumber>
    </recommendedName>
</protein>
<dbReference type="GO" id="GO:0005886">
    <property type="term" value="C:plasma membrane"/>
    <property type="evidence" value="ECO:0007669"/>
    <property type="project" value="UniProtKB-SubCell"/>
</dbReference>
<proteinExistence type="inferred from homology"/>
<dbReference type="Gene3D" id="3.90.1640.10">
    <property type="entry name" value="inorganic pyrophosphatase (n-terminal core)"/>
    <property type="match status" value="1"/>
</dbReference>
<dbReference type="InterPro" id="IPR001667">
    <property type="entry name" value="DDH_dom"/>
</dbReference>
<dbReference type="AlphaFoldDB" id="E0E582"/>
<comment type="catalytic activity">
    <reaction evidence="1">
        <text>3',3'-c-di-AMP + H2O = 5'-O-phosphonoadenylyl-(3'-&gt;5')-adenosine + H(+)</text>
        <dbReference type="Rhea" id="RHEA:54420"/>
        <dbReference type="ChEBI" id="CHEBI:15377"/>
        <dbReference type="ChEBI" id="CHEBI:15378"/>
        <dbReference type="ChEBI" id="CHEBI:71500"/>
        <dbReference type="ChEBI" id="CHEBI:138171"/>
    </reaction>
</comment>
<dbReference type="InterPro" id="IPR051319">
    <property type="entry name" value="Oligoribo/pAp-PDE_c-di-AMP_PDE"/>
</dbReference>
<dbReference type="GO" id="GO:0003676">
    <property type="term" value="F:nucleic acid binding"/>
    <property type="evidence" value="ECO:0007669"/>
    <property type="project" value="UniProtKB-UniRule"/>
</dbReference>
<feature type="binding site" evidence="2">
    <location>
        <position position="369"/>
    </location>
    <ligand>
        <name>Mn(2+)</name>
        <dbReference type="ChEBI" id="CHEBI:29035"/>
        <label>2</label>
    </ligand>
</feature>
<feature type="transmembrane region" description="Helical" evidence="3">
    <location>
        <begin position="12"/>
        <end position="29"/>
    </location>
</feature>
<evidence type="ECO:0000313" key="7">
    <source>
        <dbReference type="Proteomes" id="UP000003244"/>
    </source>
</evidence>
<dbReference type="PIRSF" id="PIRSF026583">
    <property type="entry name" value="YybT"/>
    <property type="match status" value="1"/>
</dbReference>
<comment type="caution">
    <text evidence="6">The sequence shown here is derived from an EMBL/GenBank/DDBJ whole genome shotgun (WGS) entry which is preliminary data.</text>
</comment>
<keyword evidence="2" id="KW-0479">Metal-binding</keyword>
<feature type="domain" description="DHHA1" evidence="5">
    <location>
        <begin position="580"/>
        <end position="664"/>
    </location>
</feature>
<dbReference type="PANTHER" id="PTHR47618:SF2">
    <property type="entry name" value="CYCLIC-DI-AMP PHOSPHODIESTERASE GDPP"/>
    <property type="match status" value="1"/>
</dbReference>
<comment type="subcellular location">
    <subcellularLocation>
        <location evidence="1">Cell membrane</location>
    </subcellularLocation>
</comment>
<dbReference type="Gene3D" id="3.30.450.20">
    <property type="entry name" value="PAS domain"/>
    <property type="match status" value="1"/>
</dbReference>
<comment type="similarity">
    <text evidence="1">Belongs to the GdpP/PdeA phosphodiesterase family.</text>
</comment>
<dbReference type="eggNOG" id="COG3887">
    <property type="taxonomic scope" value="Bacteria"/>
</dbReference>
<dbReference type="PANTHER" id="PTHR47618">
    <property type="entry name" value="BIFUNCTIONAL OLIGORIBONUCLEASE AND PAP PHOSPHATASE NRNA"/>
    <property type="match status" value="1"/>
</dbReference>
<dbReference type="OrthoDB" id="9759476at2"/>
<feature type="binding site" evidence="2">
    <location>
        <position position="460"/>
    </location>
    <ligand>
        <name>Mn(2+)</name>
        <dbReference type="ChEBI" id="CHEBI:29035"/>
        <label>2</label>
    </ligand>
</feature>
<sequence>MENKNKKSSLFSYFSYLYFAVIFLMSAYITYKNLALGIGSFLVLIVLVLIYINKKKTDLKRWRDRVQSASFNFSNLTKRSLLNLPIPLCILEMDGTISWANKYFDLMVGLEEGSTSIGDNLEDIVGEITLRKVLDESKIMEDEFIYKDRSYTLRYCFTKTDDKSQTGPEFRIVMYWLDHTDLDQLRIELDNNKPAIMVIEIDGYDDVIKSTPEDNQSLIRVDIEKIISKLEDETEGQIEKLANDKYVLFTNKMAIKKLEKCKFPILDEAREIDRDNSLPVSLSVGVGYDGKTIEETGKFASGAIDMVLGRGGDQVAVKNGDGYNFFGGKSKGFERKTKVKSRLIGHAFREIVSQSDDILIMGHHYPDMDAMGAAVGVFDICKSYGKKAHIVLDEVNEAVEIFVNRVKEEKYFKDIFISHERAIDMCKSKTLVVVVDTHRPSYTECQKLLNLSNRVVVIDHHRRGVEYINETILLFHEIYVSSTCEMVTELIQYTDFDIKIHKLTAEGLLGGIYLDTKNFEFKTGVRTFEAASYLRNLGAETLSVKKFFNSYAEDFLVKAEIIQRTEIVKERICISYARAEIDNINIIIAKAADELLNIKNIEASFVLGMRGDTVFISARSLGDINVHILMEKIGGGGHIDIAGAQLKDVSLSQAYNMVKDIIEEYLEEEEK</sequence>
<dbReference type="InterPro" id="IPR014528">
    <property type="entry name" value="GdpP/PdeA"/>
</dbReference>
<feature type="binding site" evidence="2">
    <location>
        <position position="363"/>
    </location>
    <ligand>
        <name>Mn(2+)</name>
        <dbReference type="ChEBI" id="CHEBI:29035"/>
        <label>1</label>
    </ligand>
</feature>
<dbReference type="RefSeq" id="WP_007791278.1">
    <property type="nucleotide sequence ID" value="NZ_ADGQ01000073.1"/>
</dbReference>
<keyword evidence="1" id="KW-0378">Hydrolase</keyword>
<reference evidence="6 7" key="1">
    <citation type="submission" date="2010-08" db="EMBL/GenBank/DDBJ databases">
        <authorList>
            <person name="Harkins D.M."/>
            <person name="Madupu R."/>
            <person name="Durkin A.S."/>
            <person name="Torralba M."/>
            <person name="Methe B."/>
            <person name="Sutton G.G."/>
            <person name="Nelson K.E."/>
        </authorList>
    </citation>
    <scope>NUCLEOTIDE SEQUENCE [LARGE SCALE GENOMIC DNA]</scope>
    <source>
        <strain evidence="6 7">DSM 17678</strain>
    </source>
</reference>
<dbReference type="SUPFAM" id="SSF64182">
    <property type="entry name" value="DHH phosphoesterases"/>
    <property type="match status" value="1"/>
</dbReference>
<dbReference type="GO" id="GO:0046872">
    <property type="term" value="F:metal ion binding"/>
    <property type="evidence" value="ECO:0007669"/>
    <property type="project" value="UniProtKB-KW"/>
</dbReference>
<accession>E0E582</accession>
<organism evidence="6 7">
    <name type="scientific">Peptostreptococcus stomatis DSM 17678</name>
    <dbReference type="NCBI Taxonomy" id="596315"/>
    <lineage>
        <taxon>Bacteria</taxon>
        <taxon>Bacillati</taxon>
        <taxon>Bacillota</taxon>
        <taxon>Clostridia</taxon>
        <taxon>Peptostreptococcales</taxon>
        <taxon>Peptostreptococcaceae</taxon>
        <taxon>Peptostreptococcus</taxon>
    </lineage>
</organism>
<name>E0E582_9FIRM</name>
<dbReference type="Pfam" id="PF02272">
    <property type="entry name" value="DHHA1"/>
    <property type="match status" value="1"/>
</dbReference>
<dbReference type="EMBL" id="ADGQ01000073">
    <property type="protein sequence ID" value="EFM63940.1"/>
    <property type="molecule type" value="Genomic_DNA"/>
</dbReference>
<comment type="cofactor">
    <cofactor evidence="2">
        <name>Mn(2+)</name>
        <dbReference type="ChEBI" id="CHEBI:29035"/>
    </cofactor>
    <text evidence="2">For phosphodiesterase activity, probably binds 2 Mn(2+) per subunit.</text>
</comment>
<dbReference type="GO" id="GO:0106409">
    <property type="term" value="F:cyclic-di-AMP phosphodiesterase activity"/>
    <property type="evidence" value="ECO:0007669"/>
    <property type="project" value="RHEA"/>
</dbReference>
<feature type="domain" description="DDH" evidence="4">
    <location>
        <begin position="358"/>
        <end position="512"/>
    </location>
</feature>
<feature type="transmembrane region" description="Helical" evidence="3">
    <location>
        <begin position="35"/>
        <end position="53"/>
    </location>
</feature>
<dbReference type="EC" id="3.1.4.-" evidence="1"/>
<keyword evidence="1 3" id="KW-0472">Membrane</keyword>
<evidence type="ECO:0000256" key="2">
    <source>
        <dbReference type="PIRSR" id="PIRSR026583-50"/>
    </source>
</evidence>
<dbReference type="Proteomes" id="UP000003244">
    <property type="component" value="Unassembled WGS sequence"/>
</dbReference>
<evidence type="ECO:0000256" key="3">
    <source>
        <dbReference type="SAM" id="Phobius"/>
    </source>
</evidence>
<keyword evidence="7" id="KW-1185">Reference proteome</keyword>
<dbReference type="FunFam" id="3.90.1640.10:FF:000002">
    <property type="entry name" value="Cyclic-di-AMP phosphodiesterase"/>
    <property type="match status" value="1"/>
</dbReference>
<feature type="binding site" evidence="2">
    <location>
        <position position="436"/>
    </location>
    <ligand>
        <name>Mn(2+)</name>
        <dbReference type="ChEBI" id="CHEBI:29035"/>
        <label>1</label>
    </ligand>
</feature>